<gene>
    <name evidence="2" type="ORF">FCALED_LOCUS16196</name>
</gene>
<organism evidence="2 3">
    <name type="scientific">Funneliformis caledonium</name>
    <dbReference type="NCBI Taxonomy" id="1117310"/>
    <lineage>
        <taxon>Eukaryota</taxon>
        <taxon>Fungi</taxon>
        <taxon>Fungi incertae sedis</taxon>
        <taxon>Mucoromycota</taxon>
        <taxon>Glomeromycotina</taxon>
        <taxon>Glomeromycetes</taxon>
        <taxon>Glomerales</taxon>
        <taxon>Glomeraceae</taxon>
        <taxon>Funneliformis</taxon>
    </lineage>
</organism>
<dbReference type="Proteomes" id="UP000789570">
    <property type="component" value="Unassembled WGS sequence"/>
</dbReference>
<protein>
    <submittedName>
        <fullName evidence="2">4632_t:CDS:1</fullName>
    </submittedName>
</protein>
<evidence type="ECO:0000256" key="1">
    <source>
        <dbReference type="SAM" id="MobiDB-lite"/>
    </source>
</evidence>
<comment type="caution">
    <text evidence="2">The sequence shown here is derived from an EMBL/GenBank/DDBJ whole genome shotgun (WGS) entry which is preliminary data.</text>
</comment>
<sequence length="210" mass="22264">DKVELIDQGLPDSLNYNPSPRFNGNFHWLLLGGSNLKLRPIGEMHGGACRGAGVYKDATVRQIEFPLIKAYMPTLGYALVGKSYKKAGVGDLPRGLFSIKGTGDNQGGGKEALRYSGQQPQPSPHQKVIIVQLVRTSVCGIEASGFESQTPRVAPQGTTTLRSLTGGLRSAQTTLPDSEGLMYGSAKSVMSVRVAPQPFEVPKVPGGAGQ</sequence>
<evidence type="ECO:0000313" key="3">
    <source>
        <dbReference type="Proteomes" id="UP000789570"/>
    </source>
</evidence>
<accession>A0A9N9NPC0</accession>
<feature type="region of interest" description="Disordered" evidence="1">
    <location>
        <begin position="101"/>
        <end position="123"/>
    </location>
</feature>
<keyword evidence="3" id="KW-1185">Reference proteome</keyword>
<reference evidence="2" key="1">
    <citation type="submission" date="2021-06" db="EMBL/GenBank/DDBJ databases">
        <authorList>
            <person name="Kallberg Y."/>
            <person name="Tangrot J."/>
            <person name="Rosling A."/>
        </authorList>
    </citation>
    <scope>NUCLEOTIDE SEQUENCE</scope>
    <source>
        <strain evidence="2">UK204</strain>
    </source>
</reference>
<dbReference type="AlphaFoldDB" id="A0A9N9NPC0"/>
<feature type="non-terminal residue" evidence="2">
    <location>
        <position position="1"/>
    </location>
</feature>
<proteinExistence type="predicted"/>
<dbReference type="EMBL" id="CAJVPQ010017773">
    <property type="protein sequence ID" value="CAG8749326.1"/>
    <property type="molecule type" value="Genomic_DNA"/>
</dbReference>
<evidence type="ECO:0000313" key="2">
    <source>
        <dbReference type="EMBL" id="CAG8749326.1"/>
    </source>
</evidence>
<name>A0A9N9NPC0_9GLOM</name>